<comment type="caution">
    <text evidence="2">The sequence shown here is derived from an EMBL/GenBank/DDBJ whole genome shotgun (WGS) entry which is preliminary data.</text>
</comment>
<feature type="domain" description="K Homology" evidence="1">
    <location>
        <begin position="7"/>
        <end position="44"/>
    </location>
</feature>
<accession>A0A9N9AZR1</accession>
<dbReference type="CDD" id="cd00105">
    <property type="entry name" value="KH-I"/>
    <property type="match status" value="1"/>
</dbReference>
<dbReference type="OrthoDB" id="2345570at2759"/>
<dbReference type="AlphaFoldDB" id="A0A9N9AZR1"/>
<dbReference type="EMBL" id="CAJVPQ010001366">
    <property type="protein sequence ID" value="CAG8548006.1"/>
    <property type="molecule type" value="Genomic_DNA"/>
</dbReference>
<dbReference type="Proteomes" id="UP000789570">
    <property type="component" value="Unassembled WGS sequence"/>
</dbReference>
<evidence type="ECO:0000313" key="2">
    <source>
        <dbReference type="EMBL" id="CAG8548006.1"/>
    </source>
</evidence>
<dbReference type="Pfam" id="PF00013">
    <property type="entry name" value="KH_1"/>
    <property type="match status" value="1"/>
</dbReference>
<evidence type="ECO:0000313" key="3">
    <source>
        <dbReference type="Proteomes" id="UP000789570"/>
    </source>
</evidence>
<dbReference type="SUPFAM" id="SSF54791">
    <property type="entry name" value="Eukaryotic type KH-domain (KH-domain type I)"/>
    <property type="match status" value="1"/>
</dbReference>
<sequence>MQFNSDLNLLREDTGAKIRINDDGTKITINGTYGQCEVAKSRIEVYLDDEANKPRPGVYPELGFTILDASVVADKSICSRYSPKIHFRRYDLKDNNAHSKGKELFYVMFDNDDSSKINLEINKTVKEEFEFDCTETSSSNADVYDLLFNNLKSNQNILRMKTNTNNESDHRDAKELDESRYEWEPSALTPLNPFGIFSQLPQCITQITSYLSELFPVSDPGMEIRVSLYLGQELFFNIPPSEPSSFTLSEWCRLKRLGIKGIKTSFQHDVPLVDGLRILQADPEFQEKVEGFGDCEKDKWSISIYFNDGEDKKMKLNWDYQKKTWKITKIVKLMRRVILLDLVSGSYFPDIRLLVKTQFRIPIDQKLETLITALQNSINRSESYLSFRVKDFAGILNVTRIEQTINKRRFFNKDYRINLVPTKKDFDGTRVTFANSVIIKHLNWIMMNNFDDEPPLVNFSPISSDYSNLNIKTKTRHLLDEDIPSGTNLLQKSLLDDNSTGFKSRRHILYDDYDLFSIRNSTILQNDYNKNEYGKEVRNNKKLKNGGLQNYEDVGGFVEERNWKDILELTIPSSLEYTRKFSRIVS</sequence>
<protein>
    <submittedName>
        <fullName evidence="2">14171_t:CDS:1</fullName>
    </submittedName>
</protein>
<dbReference type="GO" id="GO:0003723">
    <property type="term" value="F:RNA binding"/>
    <property type="evidence" value="ECO:0007669"/>
    <property type="project" value="InterPro"/>
</dbReference>
<dbReference type="InterPro" id="IPR036612">
    <property type="entry name" value="KH_dom_type_1_sf"/>
</dbReference>
<keyword evidence="3" id="KW-1185">Reference proteome</keyword>
<dbReference type="InterPro" id="IPR004088">
    <property type="entry name" value="KH_dom_type_1"/>
</dbReference>
<evidence type="ECO:0000259" key="1">
    <source>
        <dbReference type="Pfam" id="PF00013"/>
    </source>
</evidence>
<gene>
    <name evidence="2" type="ORF">FCALED_LOCUS5972</name>
</gene>
<organism evidence="2 3">
    <name type="scientific">Funneliformis caledonium</name>
    <dbReference type="NCBI Taxonomy" id="1117310"/>
    <lineage>
        <taxon>Eukaryota</taxon>
        <taxon>Fungi</taxon>
        <taxon>Fungi incertae sedis</taxon>
        <taxon>Mucoromycota</taxon>
        <taxon>Glomeromycotina</taxon>
        <taxon>Glomeromycetes</taxon>
        <taxon>Glomerales</taxon>
        <taxon>Glomeraceae</taxon>
        <taxon>Funneliformis</taxon>
    </lineage>
</organism>
<proteinExistence type="predicted"/>
<reference evidence="2" key="1">
    <citation type="submission" date="2021-06" db="EMBL/GenBank/DDBJ databases">
        <authorList>
            <person name="Kallberg Y."/>
            <person name="Tangrot J."/>
            <person name="Rosling A."/>
        </authorList>
    </citation>
    <scope>NUCLEOTIDE SEQUENCE</scope>
    <source>
        <strain evidence="2">UK204</strain>
    </source>
</reference>
<name>A0A9N9AZR1_9GLOM</name>